<gene>
    <name evidence="8" type="ORF">PRZ48_009746</name>
</gene>
<keyword evidence="9" id="KW-1185">Reference proteome</keyword>
<dbReference type="PRINTS" id="PR00463">
    <property type="entry name" value="EP450I"/>
</dbReference>
<evidence type="ECO:0000256" key="2">
    <source>
        <dbReference type="ARBA" id="ARBA00010617"/>
    </source>
</evidence>
<evidence type="ECO:0000313" key="8">
    <source>
        <dbReference type="EMBL" id="KAK4499233.1"/>
    </source>
</evidence>
<evidence type="ECO:0000256" key="5">
    <source>
        <dbReference type="ARBA" id="ARBA00023004"/>
    </source>
</evidence>
<dbReference type="InterPro" id="IPR050121">
    <property type="entry name" value="Cytochrome_P450_monoxygenase"/>
</dbReference>
<evidence type="ECO:0000256" key="1">
    <source>
        <dbReference type="ARBA" id="ARBA00001971"/>
    </source>
</evidence>
<sequence length="514" mass="57508">MAFSSFGSLLAAAAVAALLFIITGAVYRVYFSRNSHIPGPKLAALTYLYQSYYDIYPYQGQWLFHQIELHKQYGPVVRVGPDEIHIDNPDFYNEFAGTSKQRRDKSATWYWFSDMDQTIGLSAFATLDHDRHAHLRSAMNGFFAKRKVQELEDRVKVHVKKMTSRLLEYKATGELVNLLSLASALTLDVISEYSFGKSVDCLDTRDLGAPLRAQLESGVQLHPVARQFRLIIRAMLRGMAYASAKFGIPKEFRKFDDMVADLTDPAYQKAMQEGEGKSATETSIVEAMYHSKILSPAEKTQLRIRAEAGNLVGAGTETTARTLAVGLFYVLNDPDIHSRLLAEIRTFMPTANSDIPSVVELTKLPYLTACLHETTRIAHGVAGRLVRISPDKDLFCNNVRTPKGSTFSVSHYIQHTNPKIFPEPFAFKPDRFLGEKSGEAFRYLVAFGKGPRMCLGMNLAWSEMCLSLVALIGGVDMELVGTTVEDVTVRREYFLGLFPKESKGIRARVNGLQK</sequence>
<accession>A0ABR0EDG8</accession>
<dbReference type="CDD" id="cd11062">
    <property type="entry name" value="CYP58-like"/>
    <property type="match status" value="1"/>
</dbReference>
<dbReference type="InterPro" id="IPR002401">
    <property type="entry name" value="Cyt_P450_E_grp-I"/>
</dbReference>
<keyword evidence="6 7" id="KW-0503">Monooxygenase</keyword>
<keyword evidence="7" id="KW-0349">Heme</keyword>
<dbReference type="EMBL" id="JAXOVC010000007">
    <property type="protein sequence ID" value="KAK4499233.1"/>
    <property type="molecule type" value="Genomic_DNA"/>
</dbReference>
<dbReference type="InterPro" id="IPR036396">
    <property type="entry name" value="Cyt_P450_sf"/>
</dbReference>
<keyword evidence="3 7" id="KW-0479">Metal-binding</keyword>
<reference evidence="8 9" key="1">
    <citation type="journal article" date="2023" name="G3 (Bethesda)">
        <title>A chromosome-level genome assembly of Zasmidium syzygii isolated from banana leaves.</title>
        <authorList>
            <person name="van Westerhoven A.C."/>
            <person name="Mehrabi R."/>
            <person name="Talebi R."/>
            <person name="Steentjes M.B.F."/>
            <person name="Corcolon B."/>
            <person name="Chong P.A."/>
            <person name="Kema G.H.J."/>
            <person name="Seidl M.F."/>
        </authorList>
    </citation>
    <scope>NUCLEOTIDE SEQUENCE [LARGE SCALE GENOMIC DNA]</scope>
    <source>
        <strain evidence="8 9">P124</strain>
    </source>
</reference>
<evidence type="ECO:0000256" key="7">
    <source>
        <dbReference type="RuleBase" id="RU000461"/>
    </source>
</evidence>
<dbReference type="PANTHER" id="PTHR24305:SF157">
    <property type="entry name" value="N-ACETYLTRYPTOPHAN 6-HYDROXYLASE IVOC-RELATED"/>
    <property type="match status" value="1"/>
</dbReference>
<dbReference type="PANTHER" id="PTHR24305">
    <property type="entry name" value="CYTOCHROME P450"/>
    <property type="match status" value="1"/>
</dbReference>
<organism evidence="8 9">
    <name type="scientific">Zasmidium cellare</name>
    <name type="common">Wine cellar mold</name>
    <name type="synonym">Racodium cellare</name>
    <dbReference type="NCBI Taxonomy" id="395010"/>
    <lineage>
        <taxon>Eukaryota</taxon>
        <taxon>Fungi</taxon>
        <taxon>Dikarya</taxon>
        <taxon>Ascomycota</taxon>
        <taxon>Pezizomycotina</taxon>
        <taxon>Dothideomycetes</taxon>
        <taxon>Dothideomycetidae</taxon>
        <taxon>Mycosphaerellales</taxon>
        <taxon>Mycosphaerellaceae</taxon>
        <taxon>Zasmidium</taxon>
    </lineage>
</organism>
<dbReference type="Gene3D" id="1.10.630.10">
    <property type="entry name" value="Cytochrome P450"/>
    <property type="match status" value="1"/>
</dbReference>
<dbReference type="Pfam" id="PF00067">
    <property type="entry name" value="p450"/>
    <property type="match status" value="1"/>
</dbReference>
<evidence type="ECO:0000256" key="6">
    <source>
        <dbReference type="ARBA" id="ARBA00023033"/>
    </source>
</evidence>
<dbReference type="InterPro" id="IPR001128">
    <property type="entry name" value="Cyt_P450"/>
</dbReference>
<dbReference type="SUPFAM" id="SSF48264">
    <property type="entry name" value="Cytochrome P450"/>
    <property type="match status" value="1"/>
</dbReference>
<comment type="caution">
    <text evidence="8">The sequence shown here is derived from an EMBL/GenBank/DDBJ whole genome shotgun (WGS) entry which is preliminary data.</text>
</comment>
<dbReference type="Proteomes" id="UP001305779">
    <property type="component" value="Unassembled WGS sequence"/>
</dbReference>
<dbReference type="PRINTS" id="PR00385">
    <property type="entry name" value="P450"/>
</dbReference>
<evidence type="ECO:0000256" key="4">
    <source>
        <dbReference type="ARBA" id="ARBA00023002"/>
    </source>
</evidence>
<protein>
    <recommendedName>
        <fullName evidence="10">Cytochrome P450</fullName>
    </recommendedName>
</protein>
<dbReference type="PROSITE" id="PS00086">
    <property type="entry name" value="CYTOCHROME_P450"/>
    <property type="match status" value="1"/>
</dbReference>
<evidence type="ECO:0008006" key="10">
    <source>
        <dbReference type="Google" id="ProtNLM"/>
    </source>
</evidence>
<evidence type="ECO:0000256" key="3">
    <source>
        <dbReference type="ARBA" id="ARBA00022723"/>
    </source>
</evidence>
<comment type="cofactor">
    <cofactor evidence="1">
        <name>heme</name>
        <dbReference type="ChEBI" id="CHEBI:30413"/>
    </cofactor>
</comment>
<name>A0ABR0EDG8_ZASCE</name>
<keyword evidence="4 7" id="KW-0560">Oxidoreductase</keyword>
<dbReference type="InterPro" id="IPR017972">
    <property type="entry name" value="Cyt_P450_CS"/>
</dbReference>
<comment type="similarity">
    <text evidence="2 7">Belongs to the cytochrome P450 family.</text>
</comment>
<proteinExistence type="inferred from homology"/>
<keyword evidence="5 7" id="KW-0408">Iron</keyword>
<evidence type="ECO:0000313" key="9">
    <source>
        <dbReference type="Proteomes" id="UP001305779"/>
    </source>
</evidence>